<gene>
    <name evidence="3" type="ordered locus">Psta_3038</name>
</gene>
<organism evidence="3 4">
    <name type="scientific">Pirellula staleyi (strain ATCC 27377 / DSM 6068 / ICPB 4128)</name>
    <name type="common">Pirella staleyi</name>
    <dbReference type="NCBI Taxonomy" id="530564"/>
    <lineage>
        <taxon>Bacteria</taxon>
        <taxon>Pseudomonadati</taxon>
        <taxon>Planctomycetota</taxon>
        <taxon>Planctomycetia</taxon>
        <taxon>Pirellulales</taxon>
        <taxon>Pirellulaceae</taxon>
        <taxon>Pirellula</taxon>
    </lineage>
</organism>
<dbReference type="InterPro" id="IPR050955">
    <property type="entry name" value="Plant_Biomass_Hydrol_Est"/>
</dbReference>
<dbReference type="eggNOG" id="COG4099">
    <property type="taxonomic scope" value="Bacteria"/>
</dbReference>
<proteinExistence type="predicted"/>
<evidence type="ECO:0000313" key="4">
    <source>
        <dbReference type="Proteomes" id="UP000001887"/>
    </source>
</evidence>
<dbReference type="Pfam" id="PF00756">
    <property type="entry name" value="Esterase"/>
    <property type="match status" value="1"/>
</dbReference>
<dbReference type="PANTHER" id="PTHR43037:SF1">
    <property type="entry name" value="BLL1128 PROTEIN"/>
    <property type="match status" value="1"/>
</dbReference>
<evidence type="ECO:0000256" key="1">
    <source>
        <dbReference type="ARBA" id="ARBA00022729"/>
    </source>
</evidence>
<accession>D2R9F3</accession>
<dbReference type="PANTHER" id="PTHR43037">
    <property type="entry name" value="UNNAMED PRODUCT-RELATED"/>
    <property type="match status" value="1"/>
</dbReference>
<dbReference type="Proteomes" id="UP000001887">
    <property type="component" value="Chromosome"/>
</dbReference>
<protein>
    <submittedName>
        <fullName evidence="3">Peptidase-like protein</fullName>
    </submittedName>
</protein>
<dbReference type="InterPro" id="IPR029058">
    <property type="entry name" value="AB_hydrolase_fold"/>
</dbReference>
<feature type="compositionally biased region" description="Pro residues" evidence="2">
    <location>
        <begin position="436"/>
        <end position="457"/>
    </location>
</feature>
<dbReference type="Gene3D" id="3.40.50.1820">
    <property type="entry name" value="alpha/beta hydrolase"/>
    <property type="match status" value="1"/>
</dbReference>
<feature type="region of interest" description="Disordered" evidence="2">
    <location>
        <begin position="490"/>
        <end position="513"/>
    </location>
</feature>
<dbReference type="HOGENOM" id="CLU_358905_0_0_0"/>
<keyword evidence="4" id="KW-1185">Reference proteome</keyword>
<feature type="region of interest" description="Disordered" evidence="2">
    <location>
        <begin position="432"/>
        <end position="460"/>
    </location>
</feature>
<dbReference type="KEGG" id="psl:Psta_3038"/>
<evidence type="ECO:0000256" key="2">
    <source>
        <dbReference type="SAM" id="MobiDB-lite"/>
    </source>
</evidence>
<dbReference type="EMBL" id="CP001848">
    <property type="protein sequence ID" value="ADB17703.1"/>
    <property type="molecule type" value="Genomic_DNA"/>
</dbReference>
<reference evidence="3 4" key="1">
    <citation type="journal article" date="2009" name="Stand. Genomic Sci.">
        <title>Complete genome sequence of Pirellula staleyi type strain (ATCC 27377).</title>
        <authorList>
            <person name="Clum A."/>
            <person name="Tindall B.J."/>
            <person name="Sikorski J."/>
            <person name="Ivanova N."/>
            <person name="Mavrommatis K."/>
            <person name="Lucas S."/>
            <person name="Glavina del Rio T."/>
            <person name="Nolan M."/>
            <person name="Chen F."/>
            <person name="Tice H."/>
            <person name="Pitluck S."/>
            <person name="Cheng J.F."/>
            <person name="Chertkov O."/>
            <person name="Brettin T."/>
            <person name="Han C."/>
            <person name="Detter J.C."/>
            <person name="Kuske C."/>
            <person name="Bruce D."/>
            <person name="Goodwin L."/>
            <person name="Ovchinikova G."/>
            <person name="Pati A."/>
            <person name="Mikhailova N."/>
            <person name="Chen A."/>
            <person name="Palaniappan K."/>
            <person name="Land M."/>
            <person name="Hauser L."/>
            <person name="Chang Y.J."/>
            <person name="Jeffries C.D."/>
            <person name="Chain P."/>
            <person name="Rohde M."/>
            <person name="Goker M."/>
            <person name="Bristow J."/>
            <person name="Eisen J.A."/>
            <person name="Markowitz V."/>
            <person name="Hugenholtz P."/>
            <person name="Kyrpides N.C."/>
            <person name="Klenk H.P."/>
            <person name="Lapidus A."/>
        </authorList>
    </citation>
    <scope>NUCLEOTIDE SEQUENCE [LARGE SCALE GENOMIC DNA]</scope>
    <source>
        <strain evidence="4">ATCC 27377 / DSM 6068 / ICPB 4128</strain>
    </source>
</reference>
<dbReference type="InterPro" id="IPR000801">
    <property type="entry name" value="Esterase-like"/>
</dbReference>
<sequence length="862" mass="96098" precursor="true">MSRALRARWIACRWLMVCAMIALLLRPAPAMGEVLTLKNGTQLEGVLGKIASLGSDPLKSEGSGEIKLKRVIVVDDELRRVFVGTHQVAVEPAPSPATGFERIKIPQRVAIAGRSIGGIGPILRVTPFDEWGRRIFSMSSAQGTIDVVQGITEITPTYTKVEALQGRDQYIWTMRIATSSIPRQTLSKILLNRLNAKNPDERLRIVRLYIQSDRIQDARAELEALIKDFPELDYLNEQVTTLNQLGSQRLLKEIQFRRDAGQHQLAFAMLEKFPPDGVAGETLIKVSEMLSQYEEVRTRGEQVIKLLGQHQSELKDEKLKAELTPILAEIAAEVNIHTLDRLSDYVRLSDDEKLPAEQKLSIAISGWLLGTGSGLDNIAVSRSLVVVRDVARKYLVAATKPDRDALLAQLRSQEGATPGNLAKILANMKPQVETPIYPPQPDQPPGAEPAAPPPAPAPNALLKMPAAAAGEKVAPAAFGEDLLRGAAPQAPVNRQVADEQQLEGAEQPSTVEYGNAPGLLQVRVPGLSEDPEIIYYVQLPPEYDPYKKYPVVVTLSGAGTTPIQQIDWWCGNYSPEANTRYGQATRHGYIVIAPRWTREHQRKYEFSAREHAAVLYSLRDACKRFSVDTDRVFLTGHSMGGDAAWDVALAHPDLWAGVLPVVAMSDKYVPRYWENGSQLPMYFVCGEKDGNKMAENAGDWDRYLTRTGWDVTIVQYQGRGHEHFHDEIQKMCDWMALHKRNFFPKEVEVVTMRPWDNFFWWLELDRMPPASMVVPVQWPPPRTSQVARTKANLTATNGVMVSSAAQKVTIWLSPEMVDFSAKISITVNGRRQAAPQPAIDVILEDARTRADRLHPFWAKVEN</sequence>
<evidence type="ECO:0000313" key="3">
    <source>
        <dbReference type="EMBL" id="ADB17703.1"/>
    </source>
</evidence>
<dbReference type="AlphaFoldDB" id="D2R9F3"/>
<dbReference type="STRING" id="530564.Psta_3038"/>
<dbReference type="SUPFAM" id="SSF53474">
    <property type="entry name" value="alpha/beta-Hydrolases"/>
    <property type="match status" value="1"/>
</dbReference>
<name>D2R9F3_PIRSD</name>
<keyword evidence="1" id="KW-0732">Signal</keyword>